<organism evidence="1 2">
    <name type="scientific">Diplodia seriata</name>
    <dbReference type="NCBI Taxonomy" id="420778"/>
    <lineage>
        <taxon>Eukaryota</taxon>
        <taxon>Fungi</taxon>
        <taxon>Dikarya</taxon>
        <taxon>Ascomycota</taxon>
        <taxon>Pezizomycotina</taxon>
        <taxon>Dothideomycetes</taxon>
        <taxon>Dothideomycetes incertae sedis</taxon>
        <taxon>Botryosphaeriales</taxon>
        <taxon>Botryosphaeriaceae</taxon>
        <taxon>Diplodia</taxon>
    </lineage>
</organism>
<sequence length="365" mass="40689">MASSDSSVLATQRHFKDLKFNFATIPTSLTETCDPEGDIRLTAPLTILGVKQQKTFIVSSKAMRLACKAWNKMLAPDSPFLEAKEVGHGKLSFPEDDAAPLATLLHIAHLNFDKVSSYTSFQPLLDLAVLTDKYGATKLVRPWIKTWIANVQHMLLVPAYEEWLWIAWEFGQTTSFQKLAIHLVQEVKLTADGQCVTQKGRILDPSADSCHLPPDIIESIMEIRLNVIQSLFDIYQSSIAKFTGARAANDKGTLCLNIYGDFDARRKCDALTFGSLTLSLRQAGLSVESSWVNNDDCSVRELSQKRLGIQLFKCQDNAHRFECANSSLETELQQSVQKVMASIPSPVKDSHIRHLQRQFEACGVA</sequence>
<accession>A0ABR3BYB2</accession>
<reference evidence="1 2" key="1">
    <citation type="submission" date="2024-02" db="EMBL/GenBank/DDBJ databases">
        <title>De novo assembly and annotation of 12 fungi associated with fruit tree decline syndrome in Ontario, Canada.</title>
        <authorList>
            <person name="Sulman M."/>
            <person name="Ellouze W."/>
            <person name="Ilyukhin E."/>
        </authorList>
    </citation>
    <scope>NUCLEOTIDE SEQUENCE [LARGE SCALE GENOMIC DNA]</scope>
    <source>
        <strain evidence="1 2">FDS-637</strain>
    </source>
</reference>
<evidence type="ECO:0008006" key="3">
    <source>
        <dbReference type="Google" id="ProtNLM"/>
    </source>
</evidence>
<dbReference type="EMBL" id="JAJVCZ030000012">
    <property type="protein sequence ID" value="KAL0253376.1"/>
    <property type="molecule type" value="Genomic_DNA"/>
</dbReference>
<evidence type="ECO:0000313" key="1">
    <source>
        <dbReference type="EMBL" id="KAL0253376.1"/>
    </source>
</evidence>
<dbReference type="Proteomes" id="UP001430584">
    <property type="component" value="Unassembled WGS sequence"/>
</dbReference>
<dbReference type="GeneID" id="92014438"/>
<gene>
    <name evidence="1" type="ORF">SLS55_010353</name>
</gene>
<comment type="caution">
    <text evidence="1">The sequence shown here is derived from an EMBL/GenBank/DDBJ whole genome shotgun (WGS) entry which is preliminary data.</text>
</comment>
<dbReference type="RefSeq" id="XP_066628020.1">
    <property type="nucleotide sequence ID" value="XM_066781737.1"/>
</dbReference>
<keyword evidence="2" id="KW-1185">Reference proteome</keyword>
<protein>
    <recommendedName>
        <fullName evidence="3">Nuclear pore protein</fullName>
    </recommendedName>
</protein>
<evidence type="ECO:0000313" key="2">
    <source>
        <dbReference type="Proteomes" id="UP001430584"/>
    </source>
</evidence>
<name>A0ABR3BYB2_9PEZI</name>
<proteinExistence type="predicted"/>